<organism evidence="3 4">
    <name type="scientific">Sellimonas intestinalis</name>
    <dbReference type="NCBI Taxonomy" id="1653434"/>
    <lineage>
        <taxon>Bacteria</taxon>
        <taxon>Bacillati</taxon>
        <taxon>Bacillota</taxon>
        <taxon>Clostridia</taxon>
        <taxon>Lachnospirales</taxon>
        <taxon>Lachnospiraceae</taxon>
        <taxon>Sellimonas</taxon>
    </lineage>
</organism>
<evidence type="ECO:0000313" key="3">
    <source>
        <dbReference type="EMBL" id="RGE89974.1"/>
    </source>
</evidence>
<dbReference type="InterPro" id="IPR027417">
    <property type="entry name" value="P-loop_NTPase"/>
</dbReference>
<dbReference type="RefSeq" id="WP_024732610.1">
    <property type="nucleotide sequence ID" value="NZ_BAABYU010000001.1"/>
</dbReference>
<dbReference type="GeneID" id="97192760"/>
<dbReference type="SUPFAM" id="SSF52540">
    <property type="entry name" value="P-loop containing nucleoside triphosphate hydrolases"/>
    <property type="match status" value="1"/>
</dbReference>
<dbReference type="InterPro" id="IPR003495">
    <property type="entry name" value="CobW/HypB/UreG_nucleotide-bd"/>
</dbReference>
<keyword evidence="4" id="KW-1185">Reference proteome</keyword>
<dbReference type="OrthoDB" id="9770408at2"/>
<name>A0A3E3K5J6_9FIRM</name>
<dbReference type="EMBL" id="QVLX01000001">
    <property type="protein sequence ID" value="RGE89974.1"/>
    <property type="molecule type" value="Genomic_DNA"/>
</dbReference>
<dbReference type="Pfam" id="PF02492">
    <property type="entry name" value="cobW"/>
    <property type="match status" value="1"/>
</dbReference>
<dbReference type="AlphaFoldDB" id="A0A3E3K5J6"/>
<reference evidence="3 4" key="1">
    <citation type="submission" date="2018-08" db="EMBL/GenBank/DDBJ databases">
        <title>A genome reference for cultivated species of the human gut microbiota.</title>
        <authorList>
            <person name="Zou Y."/>
            <person name="Xue W."/>
            <person name="Luo G."/>
        </authorList>
    </citation>
    <scope>NUCLEOTIDE SEQUENCE [LARGE SCALE GENOMIC DNA]</scope>
    <source>
        <strain evidence="3 4">AF37-2AT</strain>
    </source>
</reference>
<feature type="domain" description="CobW/HypB/UreG nucleotide-binding" evidence="1">
    <location>
        <begin position="7"/>
        <end position="170"/>
    </location>
</feature>
<proteinExistence type="predicted"/>
<evidence type="ECO:0000259" key="2">
    <source>
        <dbReference type="Pfam" id="PF21537"/>
    </source>
</evidence>
<accession>A0A3E3K5J6</accession>
<feature type="domain" description="DUF1980" evidence="2">
    <location>
        <begin position="189"/>
        <end position="306"/>
    </location>
</feature>
<comment type="caution">
    <text evidence="3">The sequence shown here is derived from an EMBL/GenBank/DDBJ whole genome shotgun (WGS) entry which is preliminary data.</text>
</comment>
<gene>
    <name evidence="3" type="ORF">DW016_01545</name>
</gene>
<dbReference type="Proteomes" id="UP000261080">
    <property type="component" value="Unassembled WGS sequence"/>
</dbReference>
<evidence type="ECO:0000259" key="1">
    <source>
        <dbReference type="Pfam" id="PF02492"/>
    </source>
</evidence>
<dbReference type="InterPro" id="IPR048447">
    <property type="entry name" value="DUF1980_C"/>
</dbReference>
<dbReference type="Pfam" id="PF21537">
    <property type="entry name" value="DUF1980_C"/>
    <property type="match status" value="1"/>
</dbReference>
<evidence type="ECO:0000313" key="4">
    <source>
        <dbReference type="Proteomes" id="UP000261080"/>
    </source>
</evidence>
<dbReference type="Gene3D" id="3.40.50.300">
    <property type="entry name" value="P-loop containing nucleotide triphosphate hydrolases"/>
    <property type="match status" value="1"/>
</dbReference>
<protein>
    <submittedName>
        <fullName evidence="3">Uncharacterized protein</fullName>
    </submittedName>
</protein>
<sequence length="313" mass="36734">METIVELFTGFLDSGKTTLIREALHSPDFLDYNQTLLIVCEEGDEEYDEAWLKKNGIIKYVVDEEEKINEFFLEGLELNYRPDHVMIEWNGTWDVNRLLEMKLPPGWGIGAVLSTVDAQTAEMYLLNMRNLFLAPLLSSDLVIVNRTMEHTDRAKIRRSIKVMNPRAQIVFEDESGEPIETTEEDLPFDLKAPVIEIDEIDYGIWYLDAMEHPEHYKNKKLKFLAQVYRGRKLGSGLFVPGRFVMTCCEEDITFLGYLCRYKEEFPYQNRDWVFVTVSFRYEYMKQYKEKGPVLYLEEMIPAKKPVHDVVTFD</sequence>